<feature type="compositionally biased region" description="Polar residues" evidence="1">
    <location>
        <begin position="9"/>
        <end position="19"/>
    </location>
</feature>
<feature type="compositionally biased region" description="Basic and acidic residues" evidence="1">
    <location>
        <begin position="130"/>
        <end position="140"/>
    </location>
</feature>
<accession>A0A9W8P734</accession>
<keyword evidence="3" id="KW-1185">Reference proteome</keyword>
<name>A0A9W8P734_9AGAR</name>
<protein>
    <submittedName>
        <fullName evidence="2">Uncharacterized protein</fullName>
    </submittedName>
</protein>
<feature type="region of interest" description="Disordered" evidence="1">
    <location>
        <begin position="114"/>
        <end position="142"/>
    </location>
</feature>
<organism evidence="2 3">
    <name type="scientific">Lentinula detonsa</name>
    <dbReference type="NCBI Taxonomy" id="2804962"/>
    <lineage>
        <taxon>Eukaryota</taxon>
        <taxon>Fungi</taxon>
        <taxon>Dikarya</taxon>
        <taxon>Basidiomycota</taxon>
        <taxon>Agaricomycotina</taxon>
        <taxon>Agaricomycetes</taxon>
        <taxon>Agaricomycetidae</taxon>
        <taxon>Agaricales</taxon>
        <taxon>Marasmiineae</taxon>
        <taxon>Omphalotaceae</taxon>
        <taxon>Lentinula</taxon>
    </lineage>
</organism>
<gene>
    <name evidence="2" type="ORF">DFH05DRAFT_1519944</name>
</gene>
<dbReference type="Proteomes" id="UP001142393">
    <property type="component" value="Unassembled WGS sequence"/>
</dbReference>
<evidence type="ECO:0000256" key="1">
    <source>
        <dbReference type="SAM" id="MobiDB-lite"/>
    </source>
</evidence>
<dbReference type="EMBL" id="JANVFU010000002">
    <property type="protein sequence ID" value="KAJ3748382.1"/>
    <property type="molecule type" value="Genomic_DNA"/>
</dbReference>
<evidence type="ECO:0000313" key="2">
    <source>
        <dbReference type="EMBL" id="KAJ3748382.1"/>
    </source>
</evidence>
<feature type="compositionally biased region" description="Basic residues" evidence="1">
    <location>
        <begin position="22"/>
        <end position="31"/>
    </location>
</feature>
<proteinExistence type="predicted"/>
<evidence type="ECO:0000313" key="3">
    <source>
        <dbReference type="Proteomes" id="UP001142393"/>
    </source>
</evidence>
<reference evidence="2 3" key="1">
    <citation type="journal article" date="2023" name="Proc. Natl. Acad. Sci. U.S.A.">
        <title>A global phylogenomic analysis of the shiitake genus Lentinula.</title>
        <authorList>
            <person name="Sierra-Patev S."/>
            <person name="Min B."/>
            <person name="Naranjo-Ortiz M."/>
            <person name="Looney B."/>
            <person name="Konkel Z."/>
            <person name="Slot J.C."/>
            <person name="Sakamoto Y."/>
            <person name="Steenwyk J.L."/>
            <person name="Rokas A."/>
            <person name="Carro J."/>
            <person name="Camarero S."/>
            <person name="Ferreira P."/>
            <person name="Molpeceres G."/>
            <person name="Ruiz-Duenas F.J."/>
            <person name="Serrano A."/>
            <person name="Henrissat B."/>
            <person name="Drula E."/>
            <person name="Hughes K.W."/>
            <person name="Mata J.L."/>
            <person name="Ishikawa N.K."/>
            <person name="Vargas-Isla R."/>
            <person name="Ushijima S."/>
            <person name="Smith C.A."/>
            <person name="Donoghue J."/>
            <person name="Ahrendt S."/>
            <person name="Andreopoulos W."/>
            <person name="He G."/>
            <person name="LaButti K."/>
            <person name="Lipzen A."/>
            <person name="Ng V."/>
            <person name="Riley R."/>
            <person name="Sandor L."/>
            <person name="Barry K."/>
            <person name="Martinez A.T."/>
            <person name="Xiao Y."/>
            <person name="Gibbons J.G."/>
            <person name="Terashima K."/>
            <person name="Grigoriev I.V."/>
            <person name="Hibbett D."/>
        </authorList>
    </citation>
    <scope>NUCLEOTIDE SEQUENCE [LARGE SCALE GENOMIC DNA]</scope>
    <source>
        <strain evidence="2 3">TFB7810</strain>
    </source>
</reference>
<feature type="region of interest" description="Disordered" evidence="1">
    <location>
        <begin position="1"/>
        <end position="37"/>
    </location>
</feature>
<sequence>MHRHYPESSRYSSRINPYDSSRRRRYQHHRGPSPTSVLERRVTARAAVLSDDKVQHHEVPEFQLSRAKRKRTEVYSEDKDDGRLHRDIRVDDNEAYVMMEVTERERREILRRRRERDHDRKYHARKRHRSEYPERREDQFSHNLLSKQEQCRETRIEHSGPSVLTRASNFTIAGGQSSAVGGDQIIIGTPERYSSLVLPGPSNNSYRTPHNYSPFLGRTRYRREFSGPSKPVAEITGPTVFTQATSFDIHGGEFSAAGGDQTVRYKRELEYSDDERFVRADAALQKGQAHH</sequence>
<comment type="caution">
    <text evidence="2">The sequence shown here is derived from an EMBL/GenBank/DDBJ whole genome shotgun (WGS) entry which is preliminary data.</text>
</comment>
<dbReference type="AlphaFoldDB" id="A0A9W8P734"/>
<feature type="compositionally biased region" description="Basic residues" evidence="1">
    <location>
        <begin position="114"/>
        <end position="129"/>
    </location>
</feature>